<feature type="transmembrane region" description="Helical" evidence="1">
    <location>
        <begin position="80"/>
        <end position="100"/>
    </location>
</feature>
<organism evidence="2 3">
    <name type="scientific">Sutcliffiella horikoshii</name>
    <dbReference type="NCBI Taxonomy" id="79883"/>
    <lineage>
        <taxon>Bacteria</taxon>
        <taxon>Bacillati</taxon>
        <taxon>Bacillota</taxon>
        <taxon>Bacilli</taxon>
        <taxon>Bacillales</taxon>
        <taxon>Bacillaceae</taxon>
        <taxon>Sutcliffiella</taxon>
    </lineage>
</organism>
<keyword evidence="1" id="KW-0812">Transmembrane</keyword>
<reference evidence="2 3" key="1">
    <citation type="submission" date="2019-08" db="EMBL/GenBank/DDBJ databases">
        <title>Bacillus genomes from the desert of Cuatro Cienegas, Coahuila.</title>
        <authorList>
            <person name="Olmedo-Alvarez G."/>
        </authorList>
    </citation>
    <scope>NUCLEOTIDE SEQUENCE [LARGE SCALE GENOMIC DNA]</scope>
    <source>
        <strain evidence="2 3">CH98b_3T</strain>
    </source>
</reference>
<gene>
    <name evidence="2" type="ORF">FZC75_16890</name>
</gene>
<evidence type="ECO:0000313" key="2">
    <source>
        <dbReference type="EMBL" id="TYS69236.1"/>
    </source>
</evidence>
<proteinExistence type="predicted"/>
<dbReference type="OrthoDB" id="2882444at2"/>
<dbReference type="InterPro" id="IPR035238">
    <property type="entry name" value="DUF5345"/>
</dbReference>
<name>A0A5D4T4W8_9BACI</name>
<dbReference type="EMBL" id="VTET01000009">
    <property type="protein sequence ID" value="TYS69236.1"/>
    <property type="molecule type" value="Genomic_DNA"/>
</dbReference>
<comment type="caution">
    <text evidence="2">The sequence shown here is derived from an EMBL/GenBank/DDBJ whole genome shotgun (WGS) entry which is preliminary data.</text>
</comment>
<feature type="transmembrane region" description="Helical" evidence="1">
    <location>
        <begin position="57"/>
        <end position="74"/>
    </location>
</feature>
<accession>A0A5D4T4W8</accession>
<dbReference type="RefSeq" id="WP_148980118.1">
    <property type="nucleotide sequence ID" value="NZ_JBNIKO010000011.1"/>
</dbReference>
<keyword evidence="1" id="KW-1133">Transmembrane helix</keyword>
<evidence type="ECO:0008006" key="4">
    <source>
        <dbReference type="Google" id="ProtNLM"/>
    </source>
</evidence>
<dbReference type="Pfam" id="PF17280">
    <property type="entry name" value="DUF5345"/>
    <property type="match status" value="1"/>
</dbReference>
<evidence type="ECO:0000256" key="1">
    <source>
        <dbReference type="SAM" id="Phobius"/>
    </source>
</evidence>
<sequence>MMKSKQDNQEQELLTQLHKDWQQLDELGSPPIPTAQQMQEQLHLAKSAKRKAFQKELSIFIMTALILLTAFTATMFQAPILYLVIQVSALVLAPIIFYILQKSKAKQEGRILS</sequence>
<dbReference type="AlphaFoldDB" id="A0A5D4T4W8"/>
<dbReference type="Proteomes" id="UP000324517">
    <property type="component" value="Unassembled WGS sequence"/>
</dbReference>
<evidence type="ECO:0000313" key="3">
    <source>
        <dbReference type="Proteomes" id="UP000324517"/>
    </source>
</evidence>
<keyword evidence="1" id="KW-0472">Membrane</keyword>
<protein>
    <recommendedName>
        <fullName evidence="4">YxlC family protein</fullName>
    </recommendedName>
</protein>